<dbReference type="Gene3D" id="3.40.50.880">
    <property type="match status" value="1"/>
</dbReference>
<comment type="caution">
    <text evidence="2">The sequence shown here is derived from an EMBL/GenBank/DDBJ whole genome shotgun (WGS) entry which is preliminary data.</text>
</comment>
<evidence type="ECO:0000313" key="2">
    <source>
        <dbReference type="EMBL" id="MFC3963389.1"/>
    </source>
</evidence>
<name>A0ABV8DU89_9NOCA</name>
<gene>
    <name evidence="2" type="ORF">ACFO0B_15465</name>
</gene>
<sequence length="209" mass="22074">MTSEPRIVYTAVYDTLADWEVGAAIAYLNNPELQREPGSLAVRTVGRDTEPVTTGGGMRVLPDVDLAEVDLDRAAALILPGANLWDQGDELAGFAGLARGFLDAGRPVAAICGATFGLAKAGLLDTRAHTSNDPGYLAASGYAGSAHYRNEPAVTDGNVITATSLAPFHFAHQVFAALDVYEPQVLDAWFRLFAERDPSAYAVLAEHGA</sequence>
<dbReference type="Proteomes" id="UP001595696">
    <property type="component" value="Unassembled WGS sequence"/>
</dbReference>
<protein>
    <submittedName>
        <fullName evidence="2">DJ-1/PfpI family protein</fullName>
    </submittedName>
</protein>
<dbReference type="RefSeq" id="WP_378613132.1">
    <property type="nucleotide sequence ID" value="NZ_JBHSAX010000014.1"/>
</dbReference>
<dbReference type="InterPro" id="IPR002818">
    <property type="entry name" value="DJ-1/PfpI"/>
</dbReference>
<proteinExistence type="predicted"/>
<reference evidence="3" key="1">
    <citation type="journal article" date="2019" name="Int. J. Syst. Evol. Microbiol.">
        <title>The Global Catalogue of Microorganisms (GCM) 10K type strain sequencing project: providing services to taxonomists for standard genome sequencing and annotation.</title>
        <authorList>
            <consortium name="The Broad Institute Genomics Platform"/>
            <consortium name="The Broad Institute Genome Sequencing Center for Infectious Disease"/>
            <person name="Wu L."/>
            <person name="Ma J."/>
        </authorList>
    </citation>
    <scope>NUCLEOTIDE SEQUENCE [LARGE SCALE GENOMIC DNA]</scope>
    <source>
        <strain evidence="3">CGMCC 4.7330</strain>
    </source>
</reference>
<evidence type="ECO:0000259" key="1">
    <source>
        <dbReference type="Pfam" id="PF01965"/>
    </source>
</evidence>
<accession>A0ABV8DU89</accession>
<dbReference type="Pfam" id="PF01965">
    <property type="entry name" value="DJ-1_PfpI"/>
    <property type="match status" value="1"/>
</dbReference>
<dbReference type="EMBL" id="JBHSAX010000014">
    <property type="protein sequence ID" value="MFC3963389.1"/>
    <property type="molecule type" value="Genomic_DNA"/>
</dbReference>
<dbReference type="SUPFAM" id="SSF52317">
    <property type="entry name" value="Class I glutamine amidotransferase-like"/>
    <property type="match status" value="1"/>
</dbReference>
<keyword evidence="3" id="KW-1185">Reference proteome</keyword>
<organism evidence="2 3">
    <name type="scientific">Nocardia jiangsuensis</name>
    <dbReference type="NCBI Taxonomy" id="1691563"/>
    <lineage>
        <taxon>Bacteria</taxon>
        <taxon>Bacillati</taxon>
        <taxon>Actinomycetota</taxon>
        <taxon>Actinomycetes</taxon>
        <taxon>Mycobacteriales</taxon>
        <taxon>Nocardiaceae</taxon>
        <taxon>Nocardia</taxon>
    </lineage>
</organism>
<dbReference type="InterPro" id="IPR029062">
    <property type="entry name" value="Class_I_gatase-like"/>
</dbReference>
<feature type="domain" description="DJ-1/PfpI" evidence="1">
    <location>
        <begin position="8"/>
        <end position="175"/>
    </location>
</feature>
<evidence type="ECO:0000313" key="3">
    <source>
        <dbReference type="Proteomes" id="UP001595696"/>
    </source>
</evidence>